<dbReference type="Gene3D" id="1.10.3720.10">
    <property type="entry name" value="MetI-like"/>
    <property type="match status" value="1"/>
</dbReference>
<comment type="similarity">
    <text evidence="5">Belongs to the binding-protein-dependent transport system permease family.</text>
</comment>
<dbReference type="InterPro" id="IPR035906">
    <property type="entry name" value="MetI-like_sf"/>
</dbReference>
<feature type="transmembrane region" description="Helical" evidence="5">
    <location>
        <begin position="12"/>
        <end position="30"/>
    </location>
</feature>
<evidence type="ECO:0000256" key="5">
    <source>
        <dbReference type="RuleBase" id="RU363032"/>
    </source>
</evidence>
<keyword evidence="8" id="KW-1185">Reference proteome</keyword>
<dbReference type="PANTHER" id="PTHR43879:SF1">
    <property type="entry name" value="GLUCOSE IMPORT SYSTEM PERMEASE PROTEIN GLCU"/>
    <property type="match status" value="1"/>
</dbReference>
<dbReference type="CDD" id="cd06261">
    <property type="entry name" value="TM_PBP2"/>
    <property type="match status" value="1"/>
</dbReference>
<feature type="transmembrane region" description="Helical" evidence="5">
    <location>
        <begin position="136"/>
        <end position="159"/>
    </location>
</feature>
<dbReference type="PROSITE" id="PS50928">
    <property type="entry name" value="ABC_TM1"/>
    <property type="match status" value="1"/>
</dbReference>
<comment type="subcellular location">
    <subcellularLocation>
        <location evidence="5">Cell membrane</location>
        <topology evidence="5">Multi-pass membrane protein</topology>
    </subcellularLocation>
    <subcellularLocation>
        <location evidence="1">Membrane</location>
        <topology evidence="1">Multi-pass membrane protein</topology>
    </subcellularLocation>
</comment>
<dbReference type="Proteomes" id="UP000325292">
    <property type="component" value="Chromosome"/>
</dbReference>
<accession>A0ABM6RQZ9</accession>
<sequence length="273" mass="29885">MALRRLNRSILYLVLTVFAILYLMPVYLVVTTSLKAGAALHLSQMWDLPTHWSTSSLVSAWQKLGPNFLNSVYLAVPATVISSLIGAVNGYSLAKWKFRGANVVFFIILMGMFIPYQAVLIPVLRVLDAMGLYGTIPGLILVNVVYGIPITTLIFRNFYAAIPAEMIEAAQIDGAGYWGIFRRIILPLSAAGFVVAGIWQFTQIWNNFLFAVAITVPPHQPVTVAVVNIAGSQTIQWNVQMASALMASIPTLVVYIFLGKYFVRGLLAGSVKG</sequence>
<evidence type="ECO:0000256" key="3">
    <source>
        <dbReference type="ARBA" id="ARBA00022989"/>
    </source>
</evidence>
<feature type="domain" description="ABC transmembrane type-1" evidence="6">
    <location>
        <begin position="68"/>
        <end position="258"/>
    </location>
</feature>
<dbReference type="PANTHER" id="PTHR43879">
    <property type="entry name" value="ABC TRANSPORTER PERMEASE PROTEIN"/>
    <property type="match status" value="1"/>
</dbReference>
<dbReference type="InterPro" id="IPR000515">
    <property type="entry name" value="MetI-like"/>
</dbReference>
<reference evidence="7 8" key="1">
    <citation type="journal article" date="2019" name="Sci. Rep.">
        <title>Sulfobacillus thermotolerans: new insights into resistance and metabolic capacities of acidophilic chemolithotrophs.</title>
        <authorList>
            <person name="Panyushkina A.E."/>
            <person name="Babenko V.V."/>
            <person name="Nikitina A.S."/>
            <person name="Selezneva O.V."/>
            <person name="Tsaplina I.A."/>
            <person name="Letarova M.A."/>
            <person name="Kostryukova E.S."/>
            <person name="Letarov A.V."/>
        </authorList>
    </citation>
    <scope>NUCLEOTIDE SEQUENCE [LARGE SCALE GENOMIC DNA]</scope>
    <source>
        <strain evidence="7 8">Kr1</strain>
    </source>
</reference>
<keyword evidence="3 5" id="KW-1133">Transmembrane helix</keyword>
<keyword evidence="2 5" id="KW-0812">Transmembrane</keyword>
<evidence type="ECO:0000259" key="6">
    <source>
        <dbReference type="PROSITE" id="PS50928"/>
    </source>
</evidence>
<evidence type="ECO:0000256" key="2">
    <source>
        <dbReference type="ARBA" id="ARBA00022692"/>
    </source>
</evidence>
<dbReference type="Pfam" id="PF00528">
    <property type="entry name" value="BPD_transp_1"/>
    <property type="match status" value="1"/>
</dbReference>
<dbReference type="EMBL" id="CP019454">
    <property type="protein sequence ID" value="AUW93853.1"/>
    <property type="molecule type" value="Genomic_DNA"/>
</dbReference>
<feature type="transmembrane region" description="Helical" evidence="5">
    <location>
        <begin position="242"/>
        <end position="263"/>
    </location>
</feature>
<evidence type="ECO:0000256" key="1">
    <source>
        <dbReference type="ARBA" id="ARBA00004141"/>
    </source>
</evidence>
<feature type="transmembrane region" description="Helical" evidence="5">
    <location>
        <begin position="72"/>
        <end position="91"/>
    </location>
</feature>
<dbReference type="SUPFAM" id="SSF161098">
    <property type="entry name" value="MetI-like"/>
    <property type="match status" value="1"/>
</dbReference>
<feature type="transmembrane region" description="Helical" evidence="5">
    <location>
        <begin position="180"/>
        <end position="202"/>
    </location>
</feature>
<organism evidence="7 8">
    <name type="scientific">Sulfobacillus thermotolerans</name>
    <dbReference type="NCBI Taxonomy" id="338644"/>
    <lineage>
        <taxon>Bacteria</taxon>
        <taxon>Bacillati</taxon>
        <taxon>Bacillota</taxon>
        <taxon>Clostridia</taxon>
        <taxon>Eubacteriales</taxon>
        <taxon>Clostridiales Family XVII. Incertae Sedis</taxon>
        <taxon>Sulfobacillus</taxon>
    </lineage>
</organism>
<proteinExistence type="inferred from homology"/>
<keyword evidence="5" id="KW-0813">Transport</keyword>
<gene>
    <name evidence="7" type="ORF">BXT84_07770</name>
</gene>
<name>A0ABM6RQZ9_9FIRM</name>
<feature type="transmembrane region" description="Helical" evidence="5">
    <location>
        <begin position="103"/>
        <end position="124"/>
    </location>
</feature>
<keyword evidence="4 5" id="KW-0472">Membrane</keyword>
<evidence type="ECO:0000313" key="8">
    <source>
        <dbReference type="Proteomes" id="UP000325292"/>
    </source>
</evidence>
<protein>
    <submittedName>
        <fullName evidence="7">ABC transporter permease</fullName>
    </submittedName>
</protein>
<evidence type="ECO:0000313" key="7">
    <source>
        <dbReference type="EMBL" id="AUW93853.1"/>
    </source>
</evidence>
<evidence type="ECO:0000256" key="4">
    <source>
        <dbReference type="ARBA" id="ARBA00023136"/>
    </source>
</evidence>